<dbReference type="EMBL" id="GANP01013782">
    <property type="protein sequence ID" value="JAB70686.1"/>
    <property type="molecule type" value="mRNA"/>
</dbReference>
<reference evidence="2" key="1">
    <citation type="journal article" date="2015" name="Sci. Rep.">
        <title>Tissue- and time-dependent transcription in Ixodes ricinus salivary glands and midguts when blood feeding on the vertebrate host.</title>
        <authorList>
            <person name="Kotsyfakis M."/>
            <person name="Schwarz A."/>
            <person name="Erhart J."/>
            <person name="Ribeiro J.M."/>
        </authorList>
    </citation>
    <scope>NUCLEOTIDE SEQUENCE</scope>
    <source>
        <tissue evidence="2">Salivary gland and midgut</tissue>
    </source>
</reference>
<evidence type="ECO:0000256" key="1">
    <source>
        <dbReference type="SAM" id="SignalP"/>
    </source>
</evidence>
<accession>V5ICF4</accession>
<sequence length="302" mass="34101">MAGSGPLILGAVFLLAQATQQTGAAETRVFDLPQKIQEFVNQESRRYNVPVNWWNMYGNHSHLIENAEKYGRYKVSSTAGSFQYGNVSKSSFDAKVVYTEWSSNHGPTEPIIVTVKRTKTRTHQYSWQTQEGVITVGSISIEAGLPKVVGATASVSKTLSLSTTTGQVETVSEEYAVDVKVTVPPMKSAKIEWVVTDVTQEIPWTAQIDIEGWFSVWFREKVNDHYLWFYEVKDLKDPLLEETEKGVRYTAKGIFHGVHGTEAHLRVSQYDMPLALNFFKGKREKPSDVYIIPLPSPHVRRR</sequence>
<feature type="signal peptide" evidence="1">
    <location>
        <begin position="1"/>
        <end position="24"/>
    </location>
</feature>
<dbReference type="Gene3D" id="2.170.15.10">
    <property type="entry name" value="Proaerolysin, chain A, domain 3"/>
    <property type="match status" value="1"/>
</dbReference>
<feature type="chain" id="PRO_5004737185" evidence="1">
    <location>
        <begin position="25"/>
        <end position="302"/>
    </location>
</feature>
<protein>
    <submittedName>
        <fullName evidence="2">Putative cytotoxin</fullName>
    </submittedName>
</protein>
<dbReference type="InterPro" id="IPR053280">
    <property type="entry name" value="Aerolysin-like_pore-former"/>
</dbReference>
<dbReference type="PANTHER" id="PTHR34007:SF1">
    <property type="entry name" value="AEROLYSIN-LIKE PROTEIN-RELATED"/>
    <property type="match status" value="1"/>
</dbReference>
<evidence type="ECO:0000313" key="2">
    <source>
        <dbReference type="EMBL" id="JAB70686.1"/>
    </source>
</evidence>
<proteinExistence type="evidence at transcript level"/>
<dbReference type="AlphaFoldDB" id="V5ICF4"/>
<dbReference type="PANTHER" id="PTHR34007">
    <property type="entry name" value="AEROLYSIN-LIKE PROTEIN-RELATED"/>
    <property type="match status" value="1"/>
</dbReference>
<keyword evidence="1" id="KW-0732">Signal</keyword>
<organism evidence="2">
    <name type="scientific">Ixodes ricinus</name>
    <name type="common">Common tick</name>
    <name type="synonym">Acarus ricinus</name>
    <dbReference type="NCBI Taxonomy" id="34613"/>
    <lineage>
        <taxon>Eukaryota</taxon>
        <taxon>Metazoa</taxon>
        <taxon>Ecdysozoa</taxon>
        <taxon>Arthropoda</taxon>
        <taxon>Chelicerata</taxon>
        <taxon>Arachnida</taxon>
        <taxon>Acari</taxon>
        <taxon>Parasitiformes</taxon>
        <taxon>Ixodida</taxon>
        <taxon>Ixodoidea</taxon>
        <taxon>Ixodidae</taxon>
        <taxon>Ixodinae</taxon>
        <taxon>Ixodes</taxon>
    </lineage>
</organism>
<dbReference type="SUPFAM" id="SSF56973">
    <property type="entry name" value="Aerolisin/ETX pore-forming domain"/>
    <property type="match status" value="1"/>
</dbReference>
<name>V5ICF4_IXORI</name>